<dbReference type="GO" id="GO:0046872">
    <property type="term" value="F:metal ion binding"/>
    <property type="evidence" value="ECO:0007669"/>
    <property type="project" value="UniProtKB-KW"/>
</dbReference>
<keyword evidence="4" id="KW-0479">Metal-binding</keyword>
<keyword evidence="11" id="KW-0464">Manganese</keyword>
<dbReference type="PANTHER" id="PTHR43156:SF2">
    <property type="entry name" value="STAGE II SPORULATION PROTEIN E"/>
    <property type="match status" value="1"/>
</dbReference>
<sequence>MRGAVGEGMGPEYWRQVVEQLGAALLVLDTAGRVVAANPAAERLLGRTATAMRGADAHDLLHRDADGDEVPRDRCPLLRALAGGYGARGEGGTYLRGDGRLLGVSWSASPLTEAGSVRGMALLFTDATGDRRLHRERTARTRALEDLNERLSLVAEITDVLGQTLETDEALARLVRLLVPRLADWAAVDLRTGTGEIHRVAVTGPEGRHAGFEGRRARVPEPGEADASPLGRVLTLGESVLQGRVTAAPPTAGHSPLAALHHGFLGAVGATSAVTVPLGAGDRVTGALTVVRTDPAHPFDDGDLAAVGDVGRRVGVVLDHTRRYGRQRAVAEAMQRNLLAPLPRPGRLRLAARYQPAPAGSQVGGDWYDAFTLQDGALALVIGDVVGHDLTAAAGMAQLHGILRSLAWDHTGPPGAVVDRLDAAMPVITTVPLATLILARVEGDPETGPWTLHWTSAGHPPPLLLSPDGTACYLEAGQGLLLGTDSAPGTGRPDATQPLEPGSTLLLYTDGLVETPGSDLDTGLERLRRDALAVAHAPLDALCGHILAHVPPGNADDVALLALRTPPPRDGGGVPRKGNREPAGATGGTRPPVPGRS</sequence>
<dbReference type="InterPro" id="IPR003018">
    <property type="entry name" value="GAF"/>
</dbReference>
<keyword evidence="19" id="KW-1185">Reference proteome</keyword>
<dbReference type="InterPro" id="IPR013656">
    <property type="entry name" value="PAS_4"/>
</dbReference>
<evidence type="ECO:0000256" key="16">
    <source>
        <dbReference type="SAM" id="MobiDB-lite"/>
    </source>
</evidence>
<evidence type="ECO:0000256" key="4">
    <source>
        <dbReference type="ARBA" id="ARBA00022723"/>
    </source>
</evidence>
<dbReference type="EC" id="3.1.3.16" evidence="1"/>
<organism evidence="18 19">
    <name type="scientific">Streptomyces griseoviridis</name>
    <dbReference type="NCBI Taxonomy" id="45398"/>
    <lineage>
        <taxon>Bacteria</taxon>
        <taxon>Bacillati</taxon>
        <taxon>Actinomycetota</taxon>
        <taxon>Actinomycetes</taxon>
        <taxon>Kitasatosporales</taxon>
        <taxon>Streptomycetaceae</taxon>
        <taxon>Streptomyces</taxon>
    </lineage>
</organism>
<protein>
    <recommendedName>
        <fullName evidence="1">protein-serine/threonine phosphatase</fullName>
        <ecNumber evidence="1">3.1.3.16</ecNumber>
    </recommendedName>
    <alternativeName>
        <fullName evidence="15">Protein-serine/threonine phosphatase</fullName>
    </alternativeName>
    <alternativeName>
        <fullName evidence="14">Serine/threonine-protein kinase</fullName>
    </alternativeName>
</protein>
<dbReference type="EMBL" id="BMSL01000006">
    <property type="protein sequence ID" value="GGS36592.1"/>
    <property type="molecule type" value="Genomic_DNA"/>
</dbReference>
<dbReference type="PROSITE" id="PS50112">
    <property type="entry name" value="PAS"/>
    <property type="match status" value="1"/>
</dbReference>
<comment type="function">
    <text evidence="13">Primarily acts as an independent SigF regulator that is sensitive to the osmosensory signal, mediating the cross talk of PknD with the SigF regulon. Possesses both phosphatase and kinase activities. The kinase domain functions as a classic anti-sigma factor-like kinase to phosphorylate the anti-anti-sigma factor domain at the canonical regulatory site, and the phosphatase domain antagonizes this activity.</text>
</comment>
<dbReference type="Gene3D" id="3.30.450.20">
    <property type="entry name" value="PAS domain"/>
    <property type="match status" value="1"/>
</dbReference>
<reference evidence="18" key="2">
    <citation type="submission" date="2020-09" db="EMBL/GenBank/DDBJ databases">
        <authorList>
            <person name="Sun Q."/>
            <person name="Ohkuma M."/>
        </authorList>
    </citation>
    <scope>NUCLEOTIDE SEQUENCE</scope>
    <source>
        <strain evidence="18">JCM 4234</strain>
    </source>
</reference>
<evidence type="ECO:0000259" key="17">
    <source>
        <dbReference type="PROSITE" id="PS50112"/>
    </source>
</evidence>
<keyword evidence="2" id="KW-0597">Phosphoprotein</keyword>
<dbReference type="Proteomes" id="UP000653493">
    <property type="component" value="Unassembled WGS sequence"/>
</dbReference>
<evidence type="ECO:0000256" key="15">
    <source>
        <dbReference type="ARBA" id="ARBA00081350"/>
    </source>
</evidence>
<evidence type="ECO:0000256" key="10">
    <source>
        <dbReference type="ARBA" id="ARBA00022912"/>
    </source>
</evidence>
<dbReference type="Pfam" id="PF01590">
    <property type="entry name" value="GAF"/>
    <property type="match status" value="1"/>
</dbReference>
<evidence type="ECO:0000256" key="13">
    <source>
        <dbReference type="ARBA" id="ARBA00056274"/>
    </source>
</evidence>
<dbReference type="InterPro" id="IPR001932">
    <property type="entry name" value="PPM-type_phosphatase-like_dom"/>
</dbReference>
<dbReference type="CDD" id="cd00130">
    <property type="entry name" value="PAS"/>
    <property type="match status" value="1"/>
</dbReference>
<dbReference type="FunFam" id="3.60.40.10:FF:000005">
    <property type="entry name" value="Serine/threonine protein phosphatase"/>
    <property type="match status" value="1"/>
</dbReference>
<evidence type="ECO:0000256" key="12">
    <source>
        <dbReference type="ARBA" id="ARBA00047761"/>
    </source>
</evidence>
<keyword evidence="9" id="KW-0460">Magnesium</keyword>
<dbReference type="InterPro" id="IPR052016">
    <property type="entry name" value="Bact_Sigma-Reg"/>
</dbReference>
<proteinExistence type="predicted"/>
<accession>A0A918GHK2</accession>
<keyword evidence="5" id="KW-0547">Nucleotide-binding</keyword>
<evidence type="ECO:0000256" key="6">
    <source>
        <dbReference type="ARBA" id="ARBA00022777"/>
    </source>
</evidence>
<evidence type="ECO:0000256" key="1">
    <source>
        <dbReference type="ARBA" id="ARBA00013081"/>
    </source>
</evidence>
<keyword evidence="10" id="KW-0904">Protein phosphatase</keyword>
<dbReference type="GO" id="GO:0016301">
    <property type="term" value="F:kinase activity"/>
    <property type="evidence" value="ECO:0007669"/>
    <property type="project" value="UniProtKB-KW"/>
</dbReference>
<reference evidence="18" key="1">
    <citation type="journal article" date="2014" name="Int. J. Syst. Evol. Microbiol.">
        <title>Complete genome sequence of Corynebacterium casei LMG S-19264T (=DSM 44701T), isolated from a smear-ripened cheese.</title>
        <authorList>
            <consortium name="US DOE Joint Genome Institute (JGI-PGF)"/>
            <person name="Walter F."/>
            <person name="Albersmeier A."/>
            <person name="Kalinowski J."/>
            <person name="Ruckert C."/>
        </authorList>
    </citation>
    <scope>NUCLEOTIDE SEQUENCE</scope>
    <source>
        <strain evidence="18">JCM 4234</strain>
    </source>
</reference>
<dbReference type="InterPro" id="IPR035965">
    <property type="entry name" value="PAS-like_dom_sf"/>
</dbReference>
<dbReference type="SMART" id="SM00331">
    <property type="entry name" value="PP2C_SIG"/>
    <property type="match status" value="1"/>
</dbReference>
<dbReference type="FunFam" id="3.30.450.20:FF:000209">
    <property type="entry name" value="DNA-binding protein"/>
    <property type="match status" value="1"/>
</dbReference>
<feature type="region of interest" description="Disordered" evidence="16">
    <location>
        <begin position="563"/>
        <end position="597"/>
    </location>
</feature>
<keyword evidence="6" id="KW-0418">Kinase</keyword>
<dbReference type="InterPro" id="IPR036457">
    <property type="entry name" value="PPM-type-like_dom_sf"/>
</dbReference>
<evidence type="ECO:0000256" key="11">
    <source>
        <dbReference type="ARBA" id="ARBA00023211"/>
    </source>
</evidence>
<dbReference type="InterPro" id="IPR029016">
    <property type="entry name" value="GAF-like_dom_sf"/>
</dbReference>
<evidence type="ECO:0000256" key="3">
    <source>
        <dbReference type="ARBA" id="ARBA00022679"/>
    </source>
</evidence>
<dbReference type="Pfam" id="PF07228">
    <property type="entry name" value="SpoIIE"/>
    <property type="match status" value="1"/>
</dbReference>
<dbReference type="Gene3D" id="3.60.40.10">
    <property type="entry name" value="PPM-type phosphatase domain"/>
    <property type="match status" value="1"/>
</dbReference>
<evidence type="ECO:0000256" key="2">
    <source>
        <dbReference type="ARBA" id="ARBA00022553"/>
    </source>
</evidence>
<comment type="catalytic activity">
    <reaction evidence="12">
        <text>O-phospho-L-seryl-[protein] + H2O = L-seryl-[protein] + phosphate</text>
        <dbReference type="Rhea" id="RHEA:20629"/>
        <dbReference type="Rhea" id="RHEA-COMP:9863"/>
        <dbReference type="Rhea" id="RHEA-COMP:11604"/>
        <dbReference type="ChEBI" id="CHEBI:15377"/>
        <dbReference type="ChEBI" id="CHEBI:29999"/>
        <dbReference type="ChEBI" id="CHEBI:43474"/>
        <dbReference type="ChEBI" id="CHEBI:83421"/>
        <dbReference type="EC" id="3.1.3.16"/>
    </reaction>
</comment>
<dbReference type="Pfam" id="PF08448">
    <property type="entry name" value="PAS_4"/>
    <property type="match status" value="1"/>
</dbReference>
<dbReference type="GO" id="GO:0004722">
    <property type="term" value="F:protein serine/threonine phosphatase activity"/>
    <property type="evidence" value="ECO:0007669"/>
    <property type="project" value="UniProtKB-EC"/>
</dbReference>
<dbReference type="SUPFAM" id="SSF55781">
    <property type="entry name" value="GAF domain-like"/>
    <property type="match status" value="1"/>
</dbReference>
<evidence type="ECO:0000256" key="9">
    <source>
        <dbReference type="ARBA" id="ARBA00022842"/>
    </source>
</evidence>
<dbReference type="GO" id="GO:0005524">
    <property type="term" value="F:ATP binding"/>
    <property type="evidence" value="ECO:0007669"/>
    <property type="project" value="UniProtKB-KW"/>
</dbReference>
<dbReference type="AlphaFoldDB" id="A0A918GHK2"/>
<dbReference type="NCBIfam" id="TIGR00229">
    <property type="entry name" value="sensory_box"/>
    <property type="match status" value="1"/>
</dbReference>
<keyword evidence="8" id="KW-0067">ATP-binding</keyword>
<evidence type="ECO:0000256" key="7">
    <source>
        <dbReference type="ARBA" id="ARBA00022801"/>
    </source>
</evidence>
<evidence type="ECO:0000256" key="14">
    <source>
        <dbReference type="ARBA" id="ARBA00075117"/>
    </source>
</evidence>
<comment type="caution">
    <text evidence="18">The sequence shown here is derived from an EMBL/GenBank/DDBJ whole genome shotgun (WGS) entry which is preliminary data.</text>
</comment>
<gene>
    <name evidence="18" type="ORF">GCM10010238_27410</name>
</gene>
<dbReference type="SMART" id="SM00065">
    <property type="entry name" value="GAF"/>
    <property type="match status" value="1"/>
</dbReference>
<dbReference type="Gene3D" id="3.30.450.40">
    <property type="match status" value="1"/>
</dbReference>
<keyword evidence="7" id="KW-0378">Hydrolase</keyword>
<evidence type="ECO:0000313" key="19">
    <source>
        <dbReference type="Proteomes" id="UP000653493"/>
    </source>
</evidence>
<dbReference type="FunFam" id="3.30.450.40:FF:000035">
    <property type="entry name" value="PAS sensor protein"/>
    <property type="match status" value="1"/>
</dbReference>
<feature type="domain" description="PAS" evidence="17">
    <location>
        <begin position="10"/>
        <end position="64"/>
    </location>
</feature>
<dbReference type="InterPro" id="IPR000014">
    <property type="entry name" value="PAS"/>
</dbReference>
<name>A0A918GHK2_STRGD</name>
<dbReference type="SUPFAM" id="SSF55785">
    <property type="entry name" value="PYP-like sensor domain (PAS domain)"/>
    <property type="match status" value="1"/>
</dbReference>
<keyword evidence="3" id="KW-0808">Transferase</keyword>
<dbReference type="SMART" id="SM00091">
    <property type="entry name" value="PAS"/>
    <property type="match status" value="1"/>
</dbReference>
<evidence type="ECO:0000256" key="5">
    <source>
        <dbReference type="ARBA" id="ARBA00022741"/>
    </source>
</evidence>
<dbReference type="SUPFAM" id="SSF81606">
    <property type="entry name" value="PP2C-like"/>
    <property type="match status" value="1"/>
</dbReference>
<evidence type="ECO:0000313" key="18">
    <source>
        <dbReference type="EMBL" id="GGS36592.1"/>
    </source>
</evidence>
<evidence type="ECO:0000256" key="8">
    <source>
        <dbReference type="ARBA" id="ARBA00022840"/>
    </source>
</evidence>
<dbReference type="PANTHER" id="PTHR43156">
    <property type="entry name" value="STAGE II SPORULATION PROTEIN E-RELATED"/>
    <property type="match status" value="1"/>
</dbReference>